<dbReference type="Gene3D" id="3.20.20.70">
    <property type="entry name" value="Aldolase class I"/>
    <property type="match status" value="1"/>
</dbReference>
<evidence type="ECO:0000256" key="1">
    <source>
        <dbReference type="ARBA" id="ARBA00022679"/>
    </source>
</evidence>
<sequence length="157" mass="17513">MICKQCNPNALRAGGHHSYEDFHQPIISTYRSIRKHANIILVGGSGFGAAEDVWPYLTGEWSVAYDVQPMPYDGFLFGSRVMVAKEAHTSSSVKDLIVACSGVEDQQWEGTYARPTGGVLTVRSELGEPIHKVATRAVKLWKEFDDTVFKLPKEKRE</sequence>
<evidence type="ECO:0000313" key="4">
    <source>
        <dbReference type="Proteomes" id="UP001163846"/>
    </source>
</evidence>
<name>A0AA38NWS5_9AGAR</name>
<reference evidence="3" key="1">
    <citation type="submission" date="2022-08" db="EMBL/GenBank/DDBJ databases">
        <authorList>
            <consortium name="DOE Joint Genome Institute"/>
            <person name="Min B."/>
            <person name="Riley R."/>
            <person name="Sierra-Patev S."/>
            <person name="Naranjo-Ortiz M."/>
            <person name="Looney B."/>
            <person name="Konkel Z."/>
            <person name="Slot J.C."/>
            <person name="Sakamoto Y."/>
            <person name="Steenwyk J.L."/>
            <person name="Rokas A."/>
            <person name="Carro J."/>
            <person name="Camarero S."/>
            <person name="Ferreira P."/>
            <person name="Molpeceres G."/>
            <person name="Ruiz-Duenas F.J."/>
            <person name="Serrano A."/>
            <person name="Henrissat B."/>
            <person name="Drula E."/>
            <person name="Hughes K.W."/>
            <person name="Mata J.L."/>
            <person name="Ishikawa N.K."/>
            <person name="Vargas-Isla R."/>
            <person name="Ushijima S."/>
            <person name="Smith C.A."/>
            <person name="Ahrendt S."/>
            <person name="Andreopoulos W."/>
            <person name="He G."/>
            <person name="Labutti K."/>
            <person name="Lipzen A."/>
            <person name="Ng V."/>
            <person name="Sandor L."/>
            <person name="Barry K."/>
            <person name="Martinez A.T."/>
            <person name="Xiao Y."/>
            <person name="Gibbons J.G."/>
            <person name="Terashima K."/>
            <person name="Hibbett D.S."/>
            <person name="Grigoriev I.V."/>
        </authorList>
    </citation>
    <scope>NUCLEOTIDE SEQUENCE</scope>
    <source>
        <strain evidence="3">TFB9207</strain>
    </source>
</reference>
<dbReference type="AlphaFoldDB" id="A0AA38NWS5"/>
<dbReference type="InterPro" id="IPR050830">
    <property type="entry name" value="Fungal_FAS"/>
</dbReference>
<dbReference type="Proteomes" id="UP001163846">
    <property type="component" value="Unassembled WGS sequence"/>
</dbReference>
<gene>
    <name evidence="3" type="ORF">F5878DRAFT_548843</name>
</gene>
<dbReference type="GO" id="GO:0004318">
    <property type="term" value="F:enoyl-[acyl-carrier-protein] reductase (NADH) activity"/>
    <property type="evidence" value="ECO:0007669"/>
    <property type="project" value="InterPro"/>
</dbReference>
<proteinExistence type="predicted"/>
<dbReference type="InterPro" id="IPR013565">
    <property type="entry name" value="Fas1/AflB-like_central"/>
</dbReference>
<protein>
    <recommendedName>
        <fullName evidence="2">Fatty acid synthase beta subunit AflB /Fas1-like central domain-containing protein</fullName>
    </recommendedName>
</protein>
<evidence type="ECO:0000259" key="2">
    <source>
        <dbReference type="Pfam" id="PF08354"/>
    </source>
</evidence>
<dbReference type="InterPro" id="IPR013785">
    <property type="entry name" value="Aldolase_TIM"/>
</dbReference>
<keyword evidence="1" id="KW-0808">Transferase</keyword>
<comment type="caution">
    <text evidence="3">The sequence shown here is derived from an EMBL/GenBank/DDBJ whole genome shotgun (WGS) entry which is preliminary data.</text>
</comment>
<organism evidence="3 4">
    <name type="scientific">Lentinula raphanica</name>
    <dbReference type="NCBI Taxonomy" id="153919"/>
    <lineage>
        <taxon>Eukaryota</taxon>
        <taxon>Fungi</taxon>
        <taxon>Dikarya</taxon>
        <taxon>Basidiomycota</taxon>
        <taxon>Agaricomycotina</taxon>
        <taxon>Agaricomycetes</taxon>
        <taxon>Agaricomycetidae</taxon>
        <taxon>Agaricales</taxon>
        <taxon>Marasmiineae</taxon>
        <taxon>Omphalotaceae</taxon>
        <taxon>Lentinula</taxon>
    </lineage>
</organism>
<dbReference type="EMBL" id="MU807138">
    <property type="protein sequence ID" value="KAJ3831966.1"/>
    <property type="molecule type" value="Genomic_DNA"/>
</dbReference>
<feature type="domain" description="Fatty acid synthase beta subunit AflB /Fas1-like central" evidence="2">
    <location>
        <begin position="12"/>
        <end position="156"/>
    </location>
</feature>
<dbReference type="Pfam" id="PF08354">
    <property type="entry name" value="Fas1-AflB-like_hel"/>
    <property type="match status" value="1"/>
</dbReference>
<feature type="non-terminal residue" evidence="3">
    <location>
        <position position="157"/>
    </location>
</feature>
<keyword evidence="4" id="KW-1185">Reference proteome</keyword>
<dbReference type="GO" id="GO:0016740">
    <property type="term" value="F:transferase activity"/>
    <property type="evidence" value="ECO:0007669"/>
    <property type="project" value="UniProtKB-KW"/>
</dbReference>
<accession>A0AA38NWS5</accession>
<evidence type="ECO:0000313" key="3">
    <source>
        <dbReference type="EMBL" id="KAJ3831966.1"/>
    </source>
</evidence>
<dbReference type="PANTHER" id="PTHR10982:SF21">
    <property type="entry name" value="FATTY ACID SYNTHASE SUBUNIT BETA"/>
    <property type="match status" value="1"/>
</dbReference>
<dbReference type="PANTHER" id="PTHR10982">
    <property type="entry name" value="MALONYL COA-ACYL CARRIER PROTEIN TRANSACYLASE"/>
    <property type="match status" value="1"/>
</dbReference>